<dbReference type="EMBL" id="DSBT01000395">
    <property type="protein sequence ID" value="HDP79005.1"/>
    <property type="molecule type" value="Genomic_DNA"/>
</dbReference>
<evidence type="ECO:0000256" key="1">
    <source>
        <dbReference type="SAM" id="MobiDB-lite"/>
    </source>
</evidence>
<evidence type="ECO:0000313" key="2">
    <source>
        <dbReference type="EMBL" id="HDP79005.1"/>
    </source>
</evidence>
<comment type="caution">
    <text evidence="2">The sequence shown here is derived from an EMBL/GenBank/DDBJ whole genome shotgun (WGS) entry which is preliminary data.</text>
</comment>
<feature type="region of interest" description="Disordered" evidence="1">
    <location>
        <begin position="65"/>
        <end position="84"/>
    </location>
</feature>
<feature type="compositionally biased region" description="Gly residues" evidence="1">
    <location>
        <begin position="71"/>
        <end position="84"/>
    </location>
</feature>
<proteinExistence type="predicted"/>
<reference evidence="2" key="1">
    <citation type="journal article" date="2020" name="mSystems">
        <title>Genome- and Community-Level Interaction Insights into Carbon Utilization and Element Cycling Functions of Hydrothermarchaeota in Hydrothermal Sediment.</title>
        <authorList>
            <person name="Zhou Z."/>
            <person name="Liu Y."/>
            <person name="Xu W."/>
            <person name="Pan J."/>
            <person name="Luo Z.H."/>
            <person name="Li M."/>
        </authorList>
    </citation>
    <scope>NUCLEOTIDE SEQUENCE [LARGE SCALE GENOMIC DNA]</scope>
    <source>
        <strain evidence="2">SpSt-1179</strain>
    </source>
</reference>
<gene>
    <name evidence="2" type="ORF">ENN47_12690</name>
</gene>
<dbReference type="Proteomes" id="UP000886198">
    <property type="component" value="Unassembled WGS sequence"/>
</dbReference>
<name>A0A7C1H5G2_9BACT</name>
<feature type="region of interest" description="Disordered" evidence="1">
    <location>
        <begin position="21"/>
        <end position="40"/>
    </location>
</feature>
<protein>
    <submittedName>
        <fullName evidence="2">Uncharacterized protein</fullName>
    </submittedName>
</protein>
<dbReference type="AlphaFoldDB" id="A0A7C1H5G2"/>
<sequence>MMPVPPLSRFNPRISNLLQKKKSDSVFANDDPSTDSSSLPISQRVKFHQYAGSCANLYFAPDDPDLKSSLEGGGPRTGGGCRSL</sequence>
<accession>A0A7C1H5G2</accession>
<organism evidence="2">
    <name type="scientific">Mesotoga infera</name>
    <dbReference type="NCBI Taxonomy" id="1236046"/>
    <lineage>
        <taxon>Bacteria</taxon>
        <taxon>Thermotogati</taxon>
        <taxon>Thermotogota</taxon>
        <taxon>Thermotogae</taxon>
        <taxon>Kosmotogales</taxon>
        <taxon>Kosmotogaceae</taxon>
        <taxon>Mesotoga</taxon>
    </lineage>
</organism>